<reference evidence="1" key="1">
    <citation type="journal article" date="2013" name="J. Eukaryot. Microbiol.">
        <title>The Mitochondrial Genome and a 60-kb Nuclear DNA Segment from Naegleria fowleri, the Causative Agent of Primary Amoebic Meningoencephalitis.</title>
        <authorList>
            <person name="Herman E.K."/>
            <person name="Greninger A.L."/>
            <person name="Visvesvara G.S."/>
            <person name="Marciano-Cabral F."/>
            <person name="Dacks J.B."/>
            <person name="Chiu C.Y."/>
        </authorList>
    </citation>
    <scope>NUCLEOTIDE SEQUENCE</scope>
</reference>
<dbReference type="EMBL" id="JX827422">
    <property type="protein sequence ID" value="AGE43972.1"/>
    <property type="molecule type" value="Genomic_DNA"/>
</dbReference>
<sequence length="121" mass="13280">METICPFCKTNVDAFAFNHHIPKCYHQSCVANEEVPLCTCLTCKGTKTHDGDHLHKIQNATTVSKRKSLTAPVTLESISQTQSSTSSEDVSPQLHPNKLSGKECICCNVRTAAKGFPKIYV</sequence>
<evidence type="ECO:0000313" key="1">
    <source>
        <dbReference type="EMBL" id="AGE43972.1"/>
    </source>
</evidence>
<dbReference type="VEuPathDB" id="AmoebaDB:NfTy_076020"/>
<organism evidence="1">
    <name type="scientific">Naegleria fowleri</name>
    <name type="common">Brain eating amoeba</name>
    <dbReference type="NCBI Taxonomy" id="5763"/>
    <lineage>
        <taxon>Eukaryota</taxon>
        <taxon>Discoba</taxon>
        <taxon>Heterolobosea</taxon>
        <taxon>Tetramitia</taxon>
        <taxon>Eutetramitia</taxon>
        <taxon>Vahlkampfiidae</taxon>
        <taxon>Naegleria</taxon>
    </lineage>
</organism>
<name>M1H5V9_NAEFO</name>
<dbReference type="VEuPathDB" id="AmoebaDB:NF0100050"/>
<dbReference type="AlphaFoldDB" id="M1H5V9"/>
<protein>
    <submittedName>
        <fullName evidence="1">Uncharacterized protein</fullName>
    </submittedName>
</protein>
<proteinExistence type="predicted"/>
<accession>M1H5V9</accession>